<comment type="caution">
    <text evidence="5">The sequence shown here is derived from an EMBL/GenBank/DDBJ whole genome shotgun (WGS) entry which is preliminary data.</text>
</comment>
<keyword evidence="2" id="KW-0175">Coiled coil</keyword>
<dbReference type="Proteomes" id="UP000886101">
    <property type="component" value="Unassembled WGS sequence"/>
</dbReference>
<dbReference type="InterPro" id="IPR050695">
    <property type="entry name" value="N-acetylmuramoyl_amidase_3"/>
</dbReference>
<evidence type="ECO:0000256" key="2">
    <source>
        <dbReference type="SAM" id="Coils"/>
    </source>
</evidence>
<feature type="region of interest" description="Disordered" evidence="3">
    <location>
        <begin position="155"/>
        <end position="186"/>
    </location>
</feature>
<dbReference type="InterPro" id="IPR021731">
    <property type="entry name" value="AMIN_dom"/>
</dbReference>
<dbReference type="EMBL" id="DROK01000303">
    <property type="protein sequence ID" value="HHI98224.1"/>
    <property type="molecule type" value="Genomic_DNA"/>
</dbReference>
<feature type="non-terminal residue" evidence="5">
    <location>
        <position position="326"/>
    </location>
</feature>
<protein>
    <submittedName>
        <fullName evidence="5">AMIN domain-containing protein</fullName>
    </submittedName>
</protein>
<dbReference type="PANTHER" id="PTHR30404">
    <property type="entry name" value="N-ACETYLMURAMOYL-L-ALANINE AMIDASE"/>
    <property type="match status" value="1"/>
</dbReference>
<dbReference type="GO" id="GO:0030288">
    <property type="term" value="C:outer membrane-bounded periplasmic space"/>
    <property type="evidence" value="ECO:0007669"/>
    <property type="project" value="TreeGrafter"/>
</dbReference>
<organism evidence="5">
    <name type="scientific">Thermodesulfatator atlanticus</name>
    <dbReference type="NCBI Taxonomy" id="501497"/>
    <lineage>
        <taxon>Bacteria</taxon>
        <taxon>Pseudomonadati</taxon>
        <taxon>Thermodesulfobacteriota</taxon>
        <taxon>Thermodesulfobacteria</taxon>
        <taxon>Thermodesulfobacteriales</taxon>
        <taxon>Thermodesulfatatoraceae</taxon>
        <taxon>Thermodesulfatator</taxon>
    </lineage>
</organism>
<keyword evidence="1" id="KW-0378">Hydrolase</keyword>
<dbReference type="PANTHER" id="PTHR30404:SF0">
    <property type="entry name" value="N-ACETYLMURAMOYL-L-ALANINE AMIDASE AMIC"/>
    <property type="match status" value="1"/>
</dbReference>
<evidence type="ECO:0000313" key="5">
    <source>
        <dbReference type="EMBL" id="HHI98224.1"/>
    </source>
</evidence>
<dbReference type="Gene3D" id="2.60.40.3500">
    <property type="match status" value="1"/>
</dbReference>
<dbReference type="GO" id="GO:0008745">
    <property type="term" value="F:N-acetylmuramoyl-L-alanine amidase activity"/>
    <property type="evidence" value="ECO:0007669"/>
    <property type="project" value="TreeGrafter"/>
</dbReference>
<evidence type="ECO:0000259" key="4">
    <source>
        <dbReference type="Pfam" id="PF11741"/>
    </source>
</evidence>
<sequence length="326" mass="37644">MSSVKFLTFWRRFQVFLFLVFLIFPGIISSAHALTEAEKAYQQAEKELKRFAASKKKLKYRRYWLRVIARFKEVYRRFPESRVAPKALYKTARLYEELYGYSGRKKDLLTALKYYRLVWEKYPRSPEATQALRRAIRVYERKLRDPVKALALKKRLKRSSASKPVAAQKEKASSPKKASPRAKASRPAGKVLAVKIGGTIKQIRHWSSADYSRVVLDLSRKVSYQAHVLKPQPGKPPRLYVDLEPARISPYLKPLVPVKDGLLKQIRFGQYRKNPVRVVLDLASLTDSRVFFLDEPARLVIDLIGKETRQKACPSPPKIINGEISL</sequence>
<dbReference type="Gene3D" id="1.25.40.10">
    <property type="entry name" value="Tetratricopeptide repeat domain"/>
    <property type="match status" value="1"/>
</dbReference>
<dbReference type="AlphaFoldDB" id="A0A7V5P251"/>
<dbReference type="Pfam" id="PF11741">
    <property type="entry name" value="AMIN"/>
    <property type="match status" value="1"/>
</dbReference>
<reference evidence="5" key="1">
    <citation type="journal article" date="2020" name="mSystems">
        <title>Genome- and Community-Level Interaction Insights into Carbon Utilization and Element Cycling Functions of Hydrothermarchaeota in Hydrothermal Sediment.</title>
        <authorList>
            <person name="Zhou Z."/>
            <person name="Liu Y."/>
            <person name="Xu W."/>
            <person name="Pan J."/>
            <person name="Luo Z.H."/>
            <person name="Li M."/>
        </authorList>
    </citation>
    <scope>NUCLEOTIDE SEQUENCE [LARGE SCALE GENOMIC DNA]</scope>
    <source>
        <strain evidence="5">HyVt-533</strain>
    </source>
</reference>
<proteinExistence type="predicted"/>
<evidence type="ECO:0000256" key="3">
    <source>
        <dbReference type="SAM" id="MobiDB-lite"/>
    </source>
</evidence>
<gene>
    <name evidence="5" type="ORF">ENJ96_10325</name>
</gene>
<accession>A0A7V5P251</accession>
<feature type="coiled-coil region" evidence="2">
    <location>
        <begin position="34"/>
        <end position="61"/>
    </location>
</feature>
<feature type="domain" description="AMIN" evidence="4">
    <location>
        <begin position="202"/>
        <end position="303"/>
    </location>
</feature>
<dbReference type="InterPro" id="IPR011990">
    <property type="entry name" value="TPR-like_helical_dom_sf"/>
</dbReference>
<evidence type="ECO:0000256" key="1">
    <source>
        <dbReference type="ARBA" id="ARBA00022801"/>
    </source>
</evidence>
<name>A0A7V5P251_9BACT</name>